<evidence type="ECO:0000256" key="1">
    <source>
        <dbReference type="ARBA" id="ARBA00001554"/>
    </source>
</evidence>
<sequence length="108" mass="12465">MHGLMFTLRASSVWLCAYQRLGNVLLSRYISKMSGDPNWLPPADREQLLMELKATGWVEVEERDAIYKELHFKTFNQVQITLTTHDCGGLSKRDIKMAKFIDKVTLSM</sequence>
<dbReference type="GO" id="GO:0006729">
    <property type="term" value="P:tetrahydrobiopterin biosynthetic process"/>
    <property type="evidence" value="ECO:0007669"/>
    <property type="project" value="UniProtKB-KW"/>
</dbReference>
<dbReference type="PANTHER" id="PTHR12599:SF15">
    <property type="entry name" value="PTERIN-4-ALPHA-CARBINOLAMINE DEHYDRATASE 2"/>
    <property type="match status" value="1"/>
</dbReference>
<organism evidence="6 7">
    <name type="scientific">Salmo salar</name>
    <name type="common">Atlantic salmon</name>
    <dbReference type="NCBI Taxonomy" id="8030"/>
    <lineage>
        <taxon>Eukaryota</taxon>
        <taxon>Metazoa</taxon>
        <taxon>Chordata</taxon>
        <taxon>Craniata</taxon>
        <taxon>Vertebrata</taxon>
        <taxon>Euteleostomi</taxon>
        <taxon>Actinopterygii</taxon>
        <taxon>Neopterygii</taxon>
        <taxon>Teleostei</taxon>
        <taxon>Protacanthopterygii</taxon>
        <taxon>Salmoniformes</taxon>
        <taxon>Salmonidae</taxon>
        <taxon>Salmoninae</taxon>
        <taxon>Salmo</taxon>
    </lineage>
</organism>
<dbReference type="GO" id="GO:0008124">
    <property type="term" value="F:4-alpha-hydroxytetrahydrobiopterin dehydratase activity"/>
    <property type="evidence" value="ECO:0007669"/>
    <property type="project" value="UniProtKB-EC"/>
</dbReference>
<evidence type="ECO:0000256" key="5">
    <source>
        <dbReference type="ARBA" id="ARBA00023239"/>
    </source>
</evidence>
<evidence type="ECO:0000256" key="3">
    <source>
        <dbReference type="ARBA" id="ARBA00013252"/>
    </source>
</evidence>
<evidence type="ECO:0000256" key="4">
    <source>
        <dbReference type="ARBA" id="ARBA00023007"/>
    </source>
</evidence>
<dbReference type="SUPFAM" id="SSF55248">
    <property type="entry name" value="PCD-like"/>
    <property type="match status" value="1"/>
</dbReference>
<keyword evidence="4" id="KW-0783">Tetrahydrobiopterin biosynthesis</keyword>
<protein>
    <recommendedName>
        <fullName evidence="3">4a-hydroxytetrahydrobiopterin dehydratase</fullName>
        <ecNumber evidence="3">4.2.1.96</ecNumber>
    </recommendedName>
</protein>
<dbReference type="EC" id="4.2.1.96" evidence="3"/>
<evidence type="ECO:0000313" key="6">
    <source>
        <dbReference type="Proteomes" id="UP001652741"/>
    </source>
</evidence>
<dbReference type="RefSeq" id="XP_014053719.1">
    <property type="nucleotide sequence ID" value="XM_014198244.2"/>
</dbReference>
<comment type="similarity">
    <text evidence="2">Belongs to the pterin-4-alpha-carbinolamine dehydratase family.</text>
</comment>
<dbReference type="CTD" id="84105"/>
<evidence type="ECO:0000313" key="7">
    <source>
        <dbReference type="RefSeq" id="XP_014053719.1"/>
    </source>
</evidence>
<comment type="catalytic activity">
    <reaction evidence="1">
        <text>(4aS,6R)-4a-hydroxy-L-erythro-5,6,7,8-tetrahydrobiopterin = (6R)-L-erythro-6,7-dihydrobiopterin + H2O</text>
        <dbReference type="Rhea" id="RHEA:11920"/>
        <dbReference type="ChEBI" id="CHEBI:15377"/>
        <dbReference type="ChEBI" id="CHEBI:15642"/>
        <dbReference type="ChEBI" id="CHEBI:43120"/>
        <dbReference type="EC" id="4.2.1.96"/>
    </reaction>
</comment>
<dbReference type="GeneID" id="100196830"/>
<keyword evidence="6" id="KW-1185">Reference proteome</keyword>
<dbReference type="Proteomes" id="UP001652741">
    <property type="component" value="Chromosome ssa04"/>
</dbReference>
<dbReference type="InterPro" id="IPR036428">
    <property type="entry name" value="PCD_sf"/>
</dbReference>
<dbReference type="AlphaFoldDB" id="A0A1S3RPU3"/>
<reference evidence="7" key="1">
    <citation type="submission" date="2025-08" db="UniProtKB">
        <authorList>
            <consortium name="RefSeq"/>
        </authorList>
    </citation>
    <scope>IDENTIFICATION</scope>
</reference>
<evidence type="ECO:0000256" key="2">
    <source>
        <dbReference type="ARBA" id="ARBA00006472"/>
    </source>
</evidence>
<gene>
    <name evidence="7" type="primary">pcbd2</name>
    <name evidence="7" type="synonym">phs2</name>
</gene>
<accession>A0A1S3RPU3</accession>
<name>A0A1S3RPU3_SALSA</name>
<dbReference type="Gene3D" id="3.30.1360.20">
    <property type="entry name" value="Transcriptional coactivator/pterin dehydratase"/>
    <property type="match status" value="2"/>
</dbReference>
<proteinExistence type="inferred from homology"/>
<dbReference type="PANTHER" id="PTHR12599">
    <property type="entry name" value="PTERIN-4-ALPHA-CARBINOLAMINE DEHYDRATASE"/>
    <property type="match status" value="1"/>
</dbReference>
<keyword evidence="5" id="KW-0456">Lyase</keyword>
<dbReference type="Pfam" id="PF01329">
    <property type="entry name" value="Pterin_4a"/>
    <property type="match status" value="1"/>
</dbReference>
<dbReference type="InterPro" id="IPR001533">
    <property type="entry name" value="Pterin_deHydtase"/>
</dbReference>